<dbReference type="OrthoDB" id="9792853at2"/>
<feature type="domain" description="HepT-like" evidence="1">
    <location>
        <begin position="1"/>
        <end position="104"/>
    </location>
</feature>
<evidence type="ECO:0000259" key="1">
    <source>
        <dbReference type="Pfam" id="PF20797"/>
    </source>
</evidence>
<name>A0A401IDR9_APHSA</name>
<accession>A0A401IDR9</accession>
<dbReference type="Pfam" id="PF20797">
    <property type="entry name" value="HepT-like_2"/>
    <property type="match status" value="1"/>
</dbReference>
<comment type="caution">
    <text evidence="2">The sequence shown here is derived from an EMBL/GenBank/DDBJ whole genome shotgun (WGS) entry which is preliminary data.</text>
</comment>
<dbReference type="RefSeq" id="WP_124977977.1">
    <property type="nucleotide sequence ID" value="NZ_BDQK01000001.1"/>
</dbReference>
<protein>
    <submittedName>
        <fullName evidence="2">Recombination protein RecJ</fullName>
    </submittedName>
</protein>
<organism evidence="2 3">
    <name type="scientific">Aphanothece sacrum FPU1</name>
    <dbReference type="NCBI Taxonomy" id="1920663"/>
    <lineage>
        <taxon>Bacteria</taxon>
        <taxon>Bacillati</taxon>
        <taxon>Cyanobacteriota</taxon>
        <taxon>Cyanophyceae</taxon>
        <taxon>Oscillatoriophycideae</taxon>
        <taxon>Chroococcales</taxon>
        <taxon>Aphanothecaceae</taxon>
        <taxon>Aphanothece</taxon>
    </lineage>
</organism>
<keyword evidence="3" id="KW-1185">Reference proteome</keyword>
<evidence type="ECO:0000313" key="2">
    <source>
        <dbReference type="EMBL" id="GBF79364.1"/>
    </source>
</evidence>
<sequence length="109" mass="13049">MHNFYNGIERLLERIAREIDNHVPQRANLHQQLLEQMSLEIDHKRPAVISFNTRKILEDYRGLRHVVRNIYAFEFESEKLHPLVDNSPFILSQIILECQAFATFIEQYK</sequence>
<proteinExistence type="predicted"/>
<gene>
    <name evidence="2" type="ORF">AsFPU1_0757</name>
</gene>
<dbReference type="EMBL" id="BDQK01000001">
    <property type="protein sequence ID" value="GBF79364.1"/>
    <property type="molecule type" value="Genomic_DNA"/>
</dbReference>
<dbReference type="InterPro" id="IPR048769">
    <property type="entry name" value="HepT-like_dom"/>
</dbReference>
<dbReference type="AlphaFoldDB" id="A0A401IDR9"/>
<reference evidence="3" key="1">
    <citation type="submission" date="2017-05" db="EMBL/GenBank/DDBJ databases">
        <title>Physiological properties and genetic analysis related to exopolysaccharide production of fresh-water unicellular cyanobacterium Aphanothece sacrum, Suizenji Nori, that has been cultured as a food source in Japan.</title>
        <authorList>
            <person name="Kanesaki Y."/>
            <person name="Yoshikawa S."/>
            <person name="Ohki K."/>
        </authorList>
    </citation>
    <scope>NUCLEOTIDE SEQUENCE [LARGE SCALE GENOMIC DNA]</scope>
    <source>
        <strain evidence="3">FPU1</strain>
    </source>
</reference>
<evidence type="ECO:0000313" key="3">
    <source>
        <dbReference type="Proteomes" id="UP000287247"/>
    </source>
</evidence>
<dbReference type="Proteomes" id="UP000287247">
    <property type="component" value="Unassembled WGS sequence"/>
</dbReference>